<sequence>MFAGVSTACFYPELLEKALDYLVRHGVANTEVFFNAPSELEEPYVRRLAETARAGGTVIRSVHPFTSGLEPLLFFSSYRRRFEDGIELYKRFFHAANLLGATILVFHGDRRGSAQPRRRYFDLFGELMEAGRRMGITVAQENVPRCASWCPDFFREMAAYLPEARFVLDVKQVVRAQVSLEEMLAAMGRRLIHVHISDHRPEQDCLPIGEGDLDLAALRRNLEGLDFRGSVLLELYRDNYAAYGQLLESYRALERAFC</sequence>
<accession>A0A9D2B818</accession>
<dbReference type="InterPro" id="IPR050312">
    <property type="entry name" value="IolE/XylAMocC-like"/>
</dbReference>
<dbReference type="GO" id="GO:0016853">
    <property type="term" value="F:isomerase activity"/>
    <property type="evidence" value="ECO:0007669"/>
    <property type="project" value="UniProtKB-KW"/>
</dbReference>
<dbReference type="AlphaFoldDB" id="A0A9D2B818"/>
<reference evidence="2" key="2">
    <citation type="submission" date="2021-04" db="EMBL/GenBank/DDBJ databases">
        <authorList>
            <person name="Gilroy R."/>
        </authorList>
    </citation>
    <scope>NUCLEOTIDE SEQUENCE</scope>
    <source>
        <strain evidence="2">CHK188-5543</strain>
    </source>
</reference>
<dbReference type="Proteomes" id="UP000886800">
    <property type="component" value="Unassembled WGS sequence"/>
</dbReference>
<evidence type="ECO:0000313" key="3">
    <source>
        <dbReference type="Proteomes" id="UP000886800"/>
    </source>
</evidence>
<dbReference type="Gene3D" id="3.20.20.150">
    <property type="entry name" value="Divalent-metal-dependent TIM barrel enzymes"/>
    <property type="match status" value="1"/>
</dbReference>
<gene>
    <name evidence="2" type="ORF">H9736_09455</name>
</gene>
<protein>
    <submittedName>
        <fullName evidence="2">Sugar phosphate isomerase/epimerase</fullName>
    </submittedName>
</protein>
<organism evidence="2 3">
    <name type="scientific">Candidatus Anaerotruncus excrementipullorum</name>
    <dbReference type="NCBI Taxonomy" id="2838465"/>
    <lineage>
        <taxon>Bacteria</taxon>
        <taxon>Bacillati</taxon>
        <taxon>Bacillota</taxon>
        <taxon>Clostridia</taxon>
        <taxon>Eubacteriales</taxon>
        <taxon>Oscillospiraceae</taxon>
        <taxon>Anaerotruncus</taxon>
    </lineage>
</organism>
<dbReference type="InterPro" id="IPR036237">
    <property type="entry name" value="Xyl_isomerase-like_sf"/>
</dbReference>
<keyword evidence="2" id="KW-0413">Isomerase</keyword>
<dbReference type="PANTHER" id="PTHR12110">
    <property type="entry name" value="HYDROXYPYRUVATE ISOMERASE"/>
    <property type="match status" value="1"/>
</dbReference>
<evidence type="ECO:0000313" key="2">
    <source>
        <dbReference type="EMBL" id="HIX66461.1"/>
    </source>
</evidence>
<dbReference type="EMBL" id="DXES01000196">
    <property type="protein sequence ID" value="HIX66461.1"/>
    <property type="molecule type" value="Genomic_DNA"/>
</dbReference>
<name>A0A9D2B818_9FIRM</name>
<dbReference type="PANTHER" id="PTHR12110:SF41">
    <property type="entry name" value="INOSOSE DEHYDRATASE"/>
    <property type="match status" value="1"/>
</dbReference>
<dbReference type="Pfam" id="PF01261">
    <property type="entry name" value="AP_endonuc_2"/>
    <property type="match status" value="1"/>
</dbReference>
<evidence type="ECO:0000259" key="1">
    <source>
        <dbReference type="Pfam" id="PF01261"/>
    </source>
</evidence>
<proteinExistence type="predicted"/>
<dbReference type="SUPFAM" id="SSF51658">
    <property type="entry name" value="Xylose isomerase-like"/>
    <property type="match status" value="1"/>
</dbReference>
<dbReference type="InterPro" id="IPR013022">
    <property type="entry name" value="Xyl_isomerase-like_TIM-brl"/>
</dbReference>
<feature type="domain" description="Xylose isomerase-like TIM barrel" evidence="1">
    <location>
        <begin position="21"/>
        <end position="247"/>
    </location>
</feature>
<comment type="caution">
    <text evidence="2">The sequence shown here is derived from an EMBL/GenBank/DDBJ whole genome shotgun (WGS) entry which is preliminary data.</text>
</comment>
<reference evidence="2" key="1">
    <citation type="journal article" date="2021" name="PeerJ">
        <title>Extensive microbial diversity within the chicken gut microbiome revealed by metagenomics and culture.</title>
        <authorList>
            <person name="Gilroy R."/>
            <person name="Ravi A."/>
            <person name="Getino M."/>
            <person name="Pursley I."/>
            <person name="Horton D.L."/>
            <person name="Alikhan N.F."/>
            <person name="Baker D."/>
            <person name="Gharbi K."/>
            <person name="Hall N."/>
            <person name="Watson M."/>
            <person name="Adriaenssens E.M."/>
            <person name="Foster-Nyarko E."/>
            <person name="Jarju S."/>
            <person name="Secka A."/>
            <person name="Antonio M."/>
            <person name="Oren A."/>
            <person name="Chaudhuri R.R."/>
            <person name="La Ragione R."/>
            <person name="Hildebrand F."/>
            <person name="Pallen M.J."/>
        </authorList>
    </citation>
    <scope>NUCLEOTIDE SEQUENCE</scope>
    <source>
        <strain evidence="2">CHK188-5543</strain>
    </source>
</reference>